<accession>A0A4Y7TVA3</accession>
<organism evidence="3 4">
    <name type="scientific">Coprinellus micaceus</name>
    <name type="common">Glistening ink-cap mushroom</name>
    <name type="synonym">Coprinus micaceus</name>
    <dbReference type="NCBI Taxonomy" id="71717"/>
    <lineage>
        <taxon>Eukaryota</taxon>
        <taxon>Fungi</taxon>
        <taxon>Dikarya</taxon>
        <taxon>Basidiomycota</taxon>
        <taxon>Agaricomycotina</taxon>
        <taxon>Agaricomycetes</taxon>
        <taxon>Agaricomycetidae</taxon>
        <taxon>Agaricales</taxon>
        <taxon>Agaricineae</taxon>
        <taxon>Psathyrellaceae</taxon>
        <taxon>Coprinellus</taxon>
    </lineage>
</organism>
<dbReference type="AlphaFoldDB" id="A0A4Y7TVA3"/>
<keyword evidence="1" id="KW-0175">Coiled coil</keyword>
<dbReference type="Proteomes" id="UP000298030">
    <property type="component" value="Unassembled WGS sequence"/>
</dbReference>
<name>A0A4Y7TVA3_COPMI</name>
<protein>
    <submittedName>
        <fullName evidence="3">Uncharacterized protein</fullName>
    </submittedName>
</protein>
<feature type="coiled-coil region" evidence="1">
    <location>
        <begin position="1"/>
        <end position="56"/>
    </location>
</feature>
<gene>
    <name evidence="3" type="ORF">FA13DRAFT_1785702</name>
</gene>
<proteinExistence type="predicted"/>
<feature type="region of interest" description="Disordered" evidence="2">
    <location>
        <begin position="134"/>
        <end position="159"/>
    </location>
</feature>
<evidence type="ECO:0000313" key="4">
    <source>
        <dbReference type="Proteomes" id="UP000298030"/>
    </source>
</evidence>
<evidence type="ECO:0000313" key="3">
    <source>
        <dbReference type="EMBL" id="TEB37808.1"/>
    </source>
</evidence>
<evidence type="ECO:0000256" key="2">
    <source>
        <dbReference type="SAM" id="MobiDB-lite"/>
    </source>
</evidence>
<reference evidence="3 4" key="1">
    <citation type="journal article" date="2019" name="Nat. Ecol. Evol.">
        <title>Megaphylogeny resolves global patterns of mushroom evolution.</title>
        <authorList>
            <person name="Varga T."/>
            <person name="Krizsan K."/>
            <person name="Foldi C."/>
            <person name="Dima B."/>
            <person name="Sanchez-Garcia M."/>
            <person name="Sanchez-Ramirez S."/>
            <person name="Szollosi G.J."/>
            <person name="Szarkandi J.G."/>
            <person name="Papp V."/>
            <person name="Albert L."/>
            <person name="Andreopoulos W."/>
            <person name="Angelini C."/>
            <person name="Antonin V."/>
            <person name="Barry K.W."/>
            <person name="Bougher N.L."/>
            <person name="Buchanan P."/>
            <person name="Buyck B."/>
            <person name="Bense V."/>
            <person name="Catcheside P."/>
            <person name="Chovatia M."/>
            <person name="Cooper J."/>
            <person name="Damon W."/>
            <person name="Desjardin D."/>
            <person name="Finy P."/>
            <person name="Geml J."/>
            <person name="Haridas S."/>
            <person name="Hughes K."/>
            <person name="Justo A."/>
            <person name="Karasinski D."/>
            <person name="Kautmanova I."/>
            <person name="Kiss B."/>
            <person name="Kocsube S."/>
            <person name="Kotiranta H."/>
            <person name="LaButti K.M."/>
            <person name="Lechner B.E."/>
            <person name="Liimatainen K."/>
            <person name="Lipzen A."/>
            <person name="Lukacs Z."/>
            <person name="Mihaltcheva S."/>
            <person name="Morgado L.N."/>
            <person name="Niskanen T."/>
            <person name="Noordeloos M.E."/>
            <person name="Ohm R.A."/>
            <person name="Ortiz-Santana B."/>
            <person name="Ovrebo C."/>
            <person name="Racz N."/>
            <person name="Riley R."/>
            <person name="Savchenko A."/>
            <person name="Shiryaev A."/>
            <person name="Soop K."/>
            <person name="Spirin V."/>
            <person name="Szebenyi C."/>
            <person name="Tomsovsky M."/>
            <person name="Tulloss R.E."/>
            <person name="Uehling J."/>
            <person name="Grigoriev I.V."/>
            <person name="Vagvolgyi C."/>
            <person name="Papp T."/>
            <person name="Martin F.M."/>
            <person name="Miettinen O."/>
            <person name="Hibbett D.S."/>
            <person name="Nagy L.G."/>
        </authorList>
    </citation>
    <scope>NUCLEOTIDE SEQUENCE [LARGE SCALE GENOMIC DNA]</scope>
    <source>
        <strain evidence="3 4">FP101781</strain>
    </source>
</reference>
<sequence length="159" mass="17631">MRTETNTTDSLMRDIEKLKQQRDDLRKLVEFHEAEATRLRKEIQCLKDDAADAEARGVSLQRAHSKAGGKQKELRGLATSFPGVTGQVQFMRPKASTTKIHVQECEDSDGEELVPALKVPITVQHWNERAQSIIIPSPKRAASDSDKGGSGKAKKARIV</sequence>
<evidence type="ECO:0000256" key="1">
    <source>
        <dbReference type="SAM" id="Coils"/>
    </source>
</evidence>
<dbReference type="EMBL" id="QPFP01000003">
    <property type="protein sequence ID" value="TEB37808.1"/>
    <property type="molecule type" value="Genomic_DNA"/>
</dbReference>
<comment type="caution">
    <text evidence="3">The sequence shown here is derived from an EMBL/GenBank/DDBJ whole genome shotgun (WGS) entry which is preliminary data.</text>
</comment>
<keyword evidence="4" id="KW-1185">Reference proteome</keyword>